<dbReference type="Proteomes" id="UP000025047">
    <property type="component" value="Unassembled WGS sequence"/>
</dbReference>
<dbReference type="AlphaFoldDB" id="A0A017H8M2"/>
<dbReference type="OrthoDB" id="7726846at2"/>
<sequence length="80" mass="9181">MQMLCQIDTPDYASWKTAFDDDYEERMQAGLSQLQIWRDADHGSTVLVLFEVNDRKRAEAWIAKEQGFGGAMTCTFLETV</sequence>
<dbReference type="HOGENOM" id="CLU_195978_0_0_5"/>
<organism evidence="1 2">
    <name type="scientific">Limimaricola hongkongensis DSM 17492</name>
    <dbReference type="NCBI Taxonomy" id="1122180"/>
    <lineage>
        <taxon>Bacteria</taxon>
        <taxon>Pseudomonadati</taxon>
        <taxon>Pseudomonadota</taxon>
        <taxon>Alphaproteobacteria</taxon>
        <taxon>Rhodobacterales</taxon>
        <taxon>Paracoccaceae</taxon>
        <taxon>Limimaricola</taxon>
    </lineage>
</organism>
<accession>A0A017H8M2</accession>
<name>A0A017H8M2_9RHOB</name>
<dbReference type="PATRIC" id="fig|1122180.6.peg.2269"/>
<dbReference type="EMBL" id="APGJ01000007">
    <property type="protein sequence ID" value="EYD70650.1"/>
    <property type="molecule type" value="Genomic_DNA"/>
</dbReference>
<evidence type="ECO:0008006" key="3">
    <source>
        <dbReference type="Google" id="ProtNLM"/>
    </source>
</evidence>
<gene>
    <name evidence="1" type="ORF">Lokhon_02291</name>
</gene>
<dbReference type="STRING" id="1122180.Lokhon_02291"/>
<reference evidence="1 2" key="1">
    <citation type="submission" date="2013-03" db="EMBL/GenBank/DDBJ databases">
        <authorList>
            <person name="Fiebig A."/>
            <person name="Goeker M."/>
            <person name="Klenk H.-P.P."/>
        </authorList>
    </citation>
    <scope>NUCLEOTIDE SEQUENCE [LARGE SCALE GENOMIC DNA]</scope>
    <source>
        <strain evidence="1 2">DSM 17492</strain>
    </source>
</reference>
<proteinExistence type="predicted"/>
<evidence type="ECO:0000313" key="1">
    <source>
        <dbReference type="EMBL" id="EYD70650.1"/>
    </source>
</evidence>
<evidence type="ECO:0000313" key="2">
    <source>
        <dbReference type="Proteomes" id="UP000025047"/>
    </source>
</evidence>
<protein>
    <recommendedName>
        <fullName evidence="3">Muconolactone isomerase domain-containing protein</fullName>
    </recommendedName>
</protein>
<keyword evidence="2" id="KW-1185">Reference proteome</keyword>
<dbReference type="RefSeq" id="WP_017929234.1">
    <property type="nucleotide sequence ID" value="NZ_KB823000.1"/>
</dbReference>
<comment type="caution">
    <text evidence="1">The sequence shown here is derived from an EMBL/GenBank/DDBJ whole genome shotgun (WGS) entry which is preliminary data.</text>
</comment>
<dbReference type="eggNOG" id="ENOG50316VB">
    <property type="taxonomic scope" value="Bacteria"/>
</dbReference>